<dbReference type="Gene3D" id="1.10.10.60">
    <property type="entry name" value="Homeodomain-like"/>
    <property type="match status" value="1"/>
</dbReference>
<dbReference type="PANTHER" id="PTHR30055">
    <property type="entry name" value="HTH-TYPE TRANSCRIPTIONAL REGULATOR RUTR"/>
    <property type="match status" value="1"/>
</dbReference>
<proteinExistence type="predicted"/>
<dbReference type="InterPro" id="IPR004111">
    <property type="entry name" value="Repressor_TetR_C"/>
</dbReference>
<dbReference type="RefSeq" id="WP_380589582.1">
    <property type="nucleotide sequence ID" value="NZ_JBHSQJ010000147.1"/>
</dbReference>
<evidence type="ECO:0000256" key="1">
    <source>
        <dbReference type="ARBA" id="ARBA00023015"/>
    </source>
</evidence>
<dbReference type="InterPro" id="IPR050109">
    <property type="entry name" value="HTH-type_TetR-like_transc_reg"/>
</dbReference>
<name>A0ABW1G8Q2_9ACTN</name>
<dbReference type="InterPro" id="IPR036271">
    <property type="entry name" value="Tet_transcr_reg_TetR-rel_C_sf"/>
</dbReference>
<reference evidence="7" key="1">
    <citation type="journal article" date="2019" name="Int. J. Syst. Evol. Microbiol.">
        <title>The Global Catalogue of Microorganisms (GCM) 10K type strain sequencing project: providing services to taxonomists for standard genome sequencing and annotation.</title>
        <authorList>
            <consortium name="The Broad Institute Genomics Platform"/>
            <consortium name="The Broad Institute Genome Sequencing Center for Infectious Disease"/>
            <person name="Wu L."/>
            <person name="Ma J."/>
        </authorList>
    </citation>
    <scope>NUCLEOTIDE SEQUENCE [LARGE SCALE GENOMIC DNA]</scope>
    <source>
        <strain evidence="7">JCM 4816</strain>
    </source>
</reference>
<evidence type="ECO:0000313" key="6">
    <source>
        <dbReference type="EMBL" id="MFC5911144.1"/>
    </source>
</evidence>
<evidence type="ECO:0000256" key="4">
    <source>
        <dbReference type="PROSITE-ProRule" id="PRU00335"/>
    </source>
</evidence>
<organism evidence="6 7">
    <name type="scientific">Streptacidiphilus monticola</name>
    <dbReference type="NCBI Taxonomy" id="2161674"/>
    <lineage>
        <taxon>Bacteria</taxon>
        <taxon>Bacillati</taxon>
        <taxon>Actinomycetota</taxon>
        <taxon>Actinomycetes</taxon>
        <taxon>Kitasatosporales</taxon>
        <taxon>Streptomycetaceae</taxon>
        <taxon>Streptacidiphilus</taxon>
    </lineage>
</organism>
<dbReference type="Gene3D" id="1.10.357.10">
    <property type="entry name" value="Tetracycline Repressor, domain 2"/>
    <property type="match status" value="1"/>
</dbReference>
<dbReference type="InterPro" id="IPR009057">
    <property type="entry name" value="Homeodomain-like_sf"/>
</dbReference>
<dbReference type="SUPFAM" id="SSF46689">
    <property type="entry name" value="Homeodomain-like"/>
    <property type="match status" value="1"/>
</dbReference>
<dbReference type="InterPro" id="IPR001647">
    <property type="entry name" value="HTH_TetR"/>
</dbReference>
<evidence type="ECO:0000259" key="5">
    <source>
        <dbReference type="PROSITE" id="PS50977"/>
    </source>
</evidence>
<dbReference type="Proteomes" id="UP001596174">
    <property type="component" value="Unassembled WGS sequence"/>
</dbReference>
<dbReference type="Pfam" id="PF00440">
    <property type="entry name" value="TetR_N"/>
    <property type="match status" value="1"/>
</dbReference>
<feature type="domain" description="HTH tetR-type" evidence="5">
    <location>
        <begin position="15"/>
        <end position="75"/>
    </location>
</feature>
<keyword evidence="1" id="KW-0805">Transcription regulation</keyword>
<gene>
    <name evidence="6" type="ORF">ACFP3V_28550</name>
</gene>
<keyword evidence="7" id="KW-1185">Reference proteome</keyword>
<dbReference type="Pfam" id="PF02909">
    <property type="entry name" value="TetR_C_1"/>
    <property type="match status" value="1"/>
</dbReference>
<feature type="DNA-binding region" description="H-T-H motif" evidence="4">
    <location>
        <begin position="38"/>
        <end position="57"/>
    </location>
</feature>
<evidence type="ECO:0000313" key="7">
    <source>
        <dbReference type="Proteomes" id="UP001596174"/>
    </source>
</evidence>
<dbReference type="EMBL" id="JBHSQJ010000147">
    <property type="protein sequence ID" value="MFC5911144.1"/>
    <property type="molecule type" value="Genomic_DNA"/>
</dbReference>
<dbReference type="SUPFAM" id="SSF48498">
    <property type="entry name" value="Tetracyclin repressor-like, C-terminal domain"/>
    <property type="match status" value="1"/>
</dbReference>
<sequence length="228" mass="25316">MPATPQRRARRPRGSLNQQVITDAALRIVDGKGMDALTFEALGRELEAHPTAIYRHFRHKDELLLALVDALHAEATRGGLPVTDDWEADLRAVAGRIHDAFLAHPHLGALVAARTARRPHEFEVVEHILGCMRRAGLDEAEAARCYRVFADAVLAYSGMEAALHALPDSAREADLRSWQTDYRSLPPEQYPHLAATADLIPPLDSRDNFPLLVELLISAIRSRSVYGR</sequence>
<protein>
    <submittedName>
        <fullName evidence="6">TetR/AcrR family transcriptional regulator</fullName>
    </submittedName>
</protein>
<keyword evidence="3" id="KW-0804">Transcription</keyword>
<dbReference type="PANTHER" id="PTHR30055:SF151">
    <property type="entry name" value="TRANSCRIPTIONAL REGULATORY PROTEIN"/>
    <property type="match status" value="1"/>
</dbReference>
<accession>A0ABW1G8Q2</accession>
<evidence type="ECO:0000256" key="3">
    <source>
        <dbReference type="ARBA" id="ARBA00023163"/>
    </source>
</evidence>
<keyword evidence="2 4" id="KW-0238">DNA-binding</keyword>
<evidence type="ECO:0000256" key="2">
    <source>
        <dbReference type="ARBA" id="ARBA00023125"/>
    </source>
</evidence>
<dbReference type="PROSITE" id="PS50977">
    <property type="entry name" value="HTH_TETR_2"/>
    <property type="match status" value="1"/>
</dbReference>
<comment type="caution">
    <text evidence="6">The sequence shown here is derived from an EMBL/GenBank/DDBJ whole genome shotgun (WGS) entry which is preliminary data.</text>
</comment>